<keyword evidence="6" id="KW-0804">Transcription</keyword>
<dbReference type="Pfam" id="PF01547">
    <property type="entry name" value="SBP_bac_1"/>
    <property type="match status" value="1"/>
</dbReference>
<evidence type="ECO:0000259" key="7">
    <source>
        <dbReference type="PROSITE" id="PS50949"/>
    </source>
</evidence>
<dbReference type="InterPro" id="IPR006059">
    <property type="entry name" value="SBP"/>
</dbReference>
<keyword evidence="8" id="KW-0762">Sugar transport</keyword>
<proteinExistence type="inferred from homology"/>
<accession>A0A212RUB0</accession>
<dbReference type="GO" id="GO:0042956">
    <property type="term" value="P:maltodextrin transmembrane transport"/>
    <property type="evidence" value="ECO:0007669"/>
    <property type="project" value="TreeGrafter"/>
</dbReference>
<evidence type="ECO:0000256" key="6">
    <source>
        <dbReference type="ARBA" id="ARBA00023163"/>
    </source>
</evidence>
<dbReference type="SMART" id="SM00345">
    <property type="entry name" value="HTH_GNTR"/>
    <property type="match status" value="1"/>
</dbReference>
<evidence type="ECO:0000256" key="4">
    <source>
        <dbReference type="ARBA" id="ARBA00023015"/>
    </source>
</evidence>
<dbReference type="Gene3D" id="1.10.10.10">
    <property type="entry name" value="Winged helix-like DNA-binding domain superfamily/Winged helix DNA-binding domain"/>
    <property type="match status" value="1"/>
</dbReference>
<evidence type="ECO:0000256" key="5">
    <source>
        <dbReference type="ARBA" id="ARBA00023125"/>
    </source>
</evidence>
<organism evidence="8 9">
    <name type="scientific">Thermoflexus hugenholtzii JAD2</name>
    <dbReference type="NCBI Taxonomy" id="877466"/>
    <lineage>
        <taxon>Bacteria</taxon>
        <taxon>Bacillati</taxon>
        <taxon>Chloroflexota</taxon>
        <taxon>Thermoflexia</taxon>
        <taxon>Thermoflexales</taxon>
        <taxon>Thermoflexaceae</taxon>
        <taxon>Thermoflexus</taxon>
    </lineage>
</organism>
<dbReference type="SUPFAM" id="SSF53850">
    <property type="entry name" value="Periplasmic binding protein-like II"/>
    <property type="match status" value="1"/>
</dbReference>
<evidence type="ECO:0000256" key="2">
    <source>
        <dbReference type="ARBA" id="ARBA00022448"/>
    </source>
</evidence>
<evidence type="ECO:0000313" key="8">
    <source>
        <dbReference type="EMBL" id="SNB76272.1"/>
    </source>
</evidence>
<dbReference type="PANTHER" id="PTHR30061">
    <property type="entry name" value="MALTOSE-BINDING PERIPLASMIC PROTEIN"/>
    <property type="match status" value="1"/>
</dbReference>
<evidence type="ECO:0000313" key="9">
    <source>
        <dbReference type="Proteomes" id="UP000197025"/>
    </source>
</evidence>
<dbReference type="GO" id="GO:0003700">
    <property type="term" value="F:DNA-binding transcription factor activity"/>
    <property type="evidence" value="ECO:0007669"/>
    <property type="project" value="InterPro"/>
</dbReference>
<dbReference type="SUPFAM" id="SSF46785">
    <property type="entry name" value="Winged helix' DNA-binding domain"/>
    <property type="match status" value="1"/>
</dbReference>
<reference evidence="9" key="1">
    <citation type="submission" date="2017-06" db="EMBL/GenBank/DDBJ databases">
        <authorList>
            <person name="Varghese N."/>
            <person name="Submissions S."/>
        </authorList>
    </citation>
    <scope>NUCLEOTIDE SEQUENCE [LARGE SCALE GENOMIC DNA]</scope>
    <source>
        <strain evidence="9">JAD2</strain>
    </source>
</reference>
<dbReference type="FunCoup" id="A0A212RUB0">
    <property type="interactions" value="58"/>
</dbReference>
<dbReference type="PRINTS" id="PR00035">
    <property type="entry name" value="HTHGNTR"/>
</dbReference>
<keyword evidence="4" id="KW-0805">Transcription regulation</keyword>
<name>A0A212RUB0_9CHLR</name>
<sequence length="501" mass="55637">MGARRRLDPALGVPLHEQLKQLLRSEILGGRLRPGDRLPTEAELCARYGISRAPVRQALEDLAREGLILRQRGRGTFVAPRNGGASSPLVLRVVISHPRWRIPLDLAVARWNQQHPDQPIELAVEQIPFLQLRGALMEAVGNGGAPDLSILDSAWLAEFVTLRHLRAVGEIDPAWEAQALATLMPGPRSAWVFEGHLYGIPISMDVSVLWVRRDLLEAEGLRPPTTWEDLLRVGAHFRQPEVRRRYGLGPYPLAMVAGRTGGETTTYQTLPFLWANGGELVSGGWVLLDQPATYETLAFLRALIWEHQLMPPEVTAFHREQAALWLAEGQVVMAVGGTYEADLIQQAAGWDEATFLERLMVLPIPAGPHGRPAGLMGGMAFGIYRQSRHPERALALLRQAVEGEPLRAFARMTGRHPPWIHALSHLAGERGGFLARTQRWVEQGRPRPSLPAYARVSEEWQALVEDVLLGRRPLEAAVPRAAERIAALTGYMLPESHLFPH</sequence>
<dbReference type="GO" id="GO:0015768">
    <property type="term" value="P:maltose transport"/>
    <property type="evidence" value="ECO:0007669"/>
    <property type="project" value="TreeGrafter"/>
</dbReference>
<gene>
    <name evidence="8" type="ORF">SAMN02746019_00028450</name>
</gene>
<keyword evidence="5" id="KW-0238">DNA-binding</keyword>
<dbReference type="CDD" id="cd07377">
    <property type="entry name" value="WHTH_GntR"/>
    <property type="match status" value="1"/>
</dbReference>
<keyword evidence="9" id="KW-1185">Reference proteome</keyword>
<dbReference type="RefSeq" id="WP_088572520.1">
    <property type="nucleotide sequence ID" value="NZ_FYEK01000078.1"/>
</dbReference>
<dbReference type="InterPro" id="IPR036388">
    <property type="entry name" value="WH-like_DNA-bd_sf"/>
</dbReference>
<keyword evidence="3" id="KW-0732">Signal</keyword>
<dbReference type="OrthoDB" id="9808332at2"/>
<dbReference type="Proteomes" id="UP000197025">
    <property type="component" value="Unassembled WGS sequence"/>
</dbReference>
<evidence type="ECO:0000256" key="1">
    <source>
        <dbReference type="ARBA" id="ARBA00008520"/>
    </source>
</evidence>
<dbReference type="Gene3D" id="3.40.190.10">
    <property type="entry name" value="Periplasmic binding protein-like II"/>
    <property type="match status" value="2"/>
</dbReference>
<dbReference type="InParanoid" id="A0A212RUB0"/>
<dbReference type="AlphaFoldDB" id="A0A212RUB0"/>
<dbReference type="EMBL" id="FYEK01000078">
    <property type="protein sequence ID" value="SNB76272.1"/>
    <property type="molecule type" value="Genomic_DNA"/>
</dbReference>
<keyword evidence="2" id="KW-0813">Transport</keyword>
<comment type="similarity">
    <text evidence="1">Belongs to the bacterial solute-binding protein 1 family.</text>
</comment>
<dbReference type="GO" id="GO:0003677">
    <property type="term" value="F:DNA binding"/>
    <property type="evidence" value="ECO:0007669"/>
    <property type="project" value="UniProtKB-KW"/>
</dbReference>
<feature type="domain" description="HTH gntR-type" evidence="7">
    <location>
        <begin position="13"/>
        <end position="81"/>
    </location>
</feature>
<dbReference type="GO" id="GO:1901982">
    <property type="term" value="F:maltose binding"/>
    <property type="evidence" value="ECO:0007669"/>
    <property type="project" value="TreeGrafter"/>
</dbReference>
<dbReference type="PROSITE" id="PS50949">
    <property type="entry name" value="HTH_GNTR"/>
    <property type="match status" value="1"/>
</dbReference>
<dbReference type="Pfam" id="PF00392">
    <property type="entry name" value="GntR"/>
    <property type="match status" value="1"/>
</dbReference>
<dbReference type="GO" id="GO:0055052">
    <property type="term" value="C:ATP-binding cassette (ABC) transporter complex, substrate-binding subunit-containing"/>
    <property type="evidence" value="ECO:0007669"/>
    <property type="project" value="TreeGrafter"/>
</dbReference>
<dbReference type="PANTHER" id="PTHR30061:SF50">
    <property type="entry name" value="MALTOSE_MALTODEXTRIN-BINDING PERIPLASMIC PROTEIN"/>
    <property type="match status" value="1"/>
</dbReference>
<dbReference type="InterPro" id="IPR036390">
    <property type="entry name" value="WH_DNA-bd_sf"/>
</dbReference>
<dbReference type="InterPro" id="IPR000524">
    <property type="entry name" value="Tscrpt_reg_HTH_GntR"/>
</dbReference>
<protein>
    <submittedName>
        <fullName evidence="8">Multiple sugar transport system substrate-binding protein</fullName>
    </submittedName>
</protein>
<evidence type="ECO:0000256" key="3">
    <source>
        <dbReference type="ARBA" id="ARBA00022729"/>
    </source>
</evidence>